<feature type="compositionally biased region" description="Acidic residues" evidence="1">
    <location>
        <begin position="303"/>
        <end position="326"/>
    </location>
</feature>
<reference evidence="2 3" key="1">
    <citation type="submission" date="2016-06" db="EMBL/GenBank/DDBJ databases">
        <title>Comparative genomics of the ectomycorrhizal sister species Rhizopogon vinicolor and Rhizopogon vesiculosus (Basidiomycota: Boletales) reveals a divergence of the mating type B locus.</title>
        <authorList>
            <consortium name="DOE Joint Genome Institute"/>
            <person name="Mujic A.B."/>
            <person name="Kuo A."/>
            <person name="Tritt A."/>
            <person name="Lipzen A."/>
            <person name="Chen C."/>
            <person name="Johnson J."/>
            <person name="Sharma A."/>
            <person name="Barry K."/>
            <person name="Grigoriev I.V."/>
            <person name="Spatafora J.W."/>
        </authorList>
    </citation>
    <scope>NUCLEOTIDE SEQUENCE [LARGE SCALE GENOMIC DNA]</scope>
    <source>
        <strain evidence="2 3">AM-OR11-026</strain>
    </source>
</reference>
<dbReference type="OrthoDB" id="3267789at2759"/>
<sequence length="564" mass="58714">MASPTTRTPPSSANPSAQPSSRPRDWSKLRNGEPGPAFVPSRGRGARGGTRGVARGGARGGRGGGRPPSSPAIRDGKLPHPEPSESHGSQPDISTPKAEPPSARKGLAQSVASSTSGKPPFSSADRAPKPKTPTRRTSRSVPTLTVAPASPTPDSVQNVPSTPSRNINRRRRSQPHTKPPPNGTTKSIIPPSTSLHPQKPGTESTSSVIAPRKDVPPHLVAAHEAEIRHGIDALVEHVRAVAMAENRPSTPGSHIDWAGDEDDSLPDLDDWGVTTTNTSTGDKEEEISPILADALRPLPEPQTEGDAEDEEEQHVEPLDNDDEDDGGINQDSSEPSPLSNAPDVQDTSVTATADDHDTPIVIASETIMQVENPNPSSAEPVAAMENHRADLPPKPAPVPSGEATKREGLSQSIHAPSPAKGEALERTLSSSSEFGLGASIHAPKNLPESHSAPSLLNPGAPSPAHTFSPSHGRSKTEGRGAPPYPRTAPATASNQRAVRSGMSSPLGPHALTHGRNHSTPPGATGQRVPHARPVITGEAISRLARTIGGMPVIPRAQGVAVAKD</sequence>
<feature type="compositionally biased region" description="Polar residues" evidence="1">
    <location>
        <begin position="366"/>
        <end position="377"/>
    </location>
</feature>
<keyword evidence="3" id="KW-1185">Reference proteome</keyword>
<accession>A0A1B7N745</accession>
<feature type="compositionally biased region" description="Gly residues" evidence="1">
    <location>
        <begin position="46"/>
        <end position="66"/>
    </location>
</feature>
<feature type="compositionally biased region" description="Acidic residues" evidence="1">
    <location>
        <begin position="258"/>
        <end position="270"/>
    </location>
</feature>
<name>A0A1B7N745_9AGAM</name>
<evidence type="ECO:0000313" key="2">
    <source>
        <dbReference type="EMBL" id="OAX40676.1"/>
    </source>
</evidence>
<feature type="compositionally biased region" description="Low complexity" evidence="1">
    <location>
        <begin position="9"/>
        <end position="21"/>
    </location>
</feature>
<feature type="region of interest" description="Disordered" evidence="1">
    <location>
        <begin position="246"/>
        <end position="532"/>
    </location>
</feature>
<feature type="compositionally biased region" description="Polar residues" evidence="1">
    <location>
        <begin position="152"/>
        <end position="166"/>
    </location>
</feature>
<evidence type="ECO:0000313" key="3">
    <source>
        <dbReference type="Proteomes" id="UP000092154"/>
    </source>
</evidence>
<evidence type="ECO:0000256" key="1">
    <source>
        <dbReference type="SAM" id="MobiDB-lite"/>
    </source>
</evidence>
<proteinExistence type="predicted"/>
<gene>
    <name evidence="2" type="ORF">K503DRAFT_855203</name>
</gene>
<dbReference type="InParanoid" id="A0A1B7N745"/>
<dbReference type="AlphaFoldDB" id="A0A1B7N745"/>
<dbReference type="Proteomes" id="UP000092154">
    <property type="component" value="Unassembled WGS sequence"/>
</dbReference>
<feature type="compositionally biased region" description="Polar residues" evidence="1">
    <location>
        <begin position="493"/>
        <end position="503"/>
    </location>
</feature>
<feature type="compositionally biased region" description="Polar residues" evidence="1">
    <location>
        <begin position="329"/>
        <end position="339"/>
    </location>
</feature>
<feature type="compositionally biased region" description="Basic and acidic residues" evidence="1">
    <location>
        <begin position="74"/>
        <end position="85"/>
    </location>
</feature>
<dbReference type="EMBL" id="KV448204">
    <property type="protein sequence ID" value="OAX40676.1"/>
    <property type="molecule type" value="Genomic_DNA"/>
</dbReference>
<feature type="compositionally biased region" description="Polar residues" evidence="1">
    <location>
        <begin position="183"/>
        <end position="208"/>
    </location>
</feature>
<feature type="region of interest" description="Disordered" evidence="1">
    <location>
        <begin position="1"/>
        <end position="217"/>
    </location>
</feature>
<feature type="compositionally biased region" description="Basic and acidic residues" evidence="1">
    <location>
        <begin position="22"/>
        <end position="31"/>
    </location>
</feature>
<dbReference type="STRING" id="1314800.A0A1B7N745"/>
<protein>
    <submittedName>
        <fullName evidence="2">Uncharacterized protein</fullName>
    </submittedName>
</protein>
<organism evidence="2 3">
    <name type="scientific">Rhizopogon vinicolor AM-OR11-026</name>
    <dbReference type="NCBI Taxonomy" id="1314800"/>
    <lineage>
        <taxon>Eukaryota</taxon>
        <taxon>Fungi</taxon>
        <taxon>Dikarya</taxon>
        <taxon>Basidiomycota</taxon>
        <taxon>Agaricomycotina</taxon>
        <taxon>Agaricomycetes</taxon>
        <taxon>Agaricomycetidae</taxon>
        <taxon>Boletales</taxon>
        <taxon>Suillineae</taxon>
        <taxon>Rhizopogonaceae</taxon>
        <taxon>Rhizopogon</taxon>
    </lineage>
</organism>